<evidence type="ECO:0008006" key="3">
    <source>
        <dbReference type="Google" id="ProtNLM"/>
    </source>
</evidence>
<dbReference type="RefSeq" id="WP_171162939.1">
    <property type="nucleotide sequence ID" value="NZ_CP053073.1"/>
</dbReference>
<evidence type="ECO:0000313" key="1">
    <source>
        <dbReference type="EMBL" id="QJR15559.1"/>
    </source>
</evidence>
<keyword evidence="2" id="KW-1185">Reference proteome</keyword>
<name>A0A6M4H7E4_9PROT</name>
<dbReference type="CDD" id="cd11579">
    <property type="entry name" value="Glyco_tran_WbsX"/>
    <property type="match status" value="1"/>
</dbReference>
<protein>
    <recommendedName>
        <fullName evidence="3">Glycosyltransferase WbsX</fullName>
    </recommendedName>
</protein>
<reference evidence="1 2" key="1">
    <citation type="submission" date="2020-04" db="EMBL/GenBank/DDBJ databases">
        <title>Usitatibacter rugosus gen. nov., sp. nov. and Usitatibacter palustris sp. nov., novel members of Usitatibacteraceae fam. nov. within the order Nitrosomonadales isolated from soil.</title>
        <authorList>
            <person name="Huber K.J."/>
            <person name="Neumann-Schaal M."/>
            <person name="Geppert A."/>
            <person name="Luckner M."/>
            <person name="Wanner G."/>
            <person name="Overmann J."/>
        </authorList>
    </citation>
    <scope>NUCLEOTIDE SEQUENCE [LARGE SCALE GENOMIC DNA]</scope>
    <source>
        <strain evidence="1 2">Swamp67</strain>
    </source>
</reference>
<dbReference type="Proteomes" id="UP000503096">
    <property type="component" value="Chromosome"/>
</dbReference>
<evidence type="ECO:0000313" key="2">
    <source>
        <dbReference type="Proteomes" id="UP000503096"/>
    </source>
</evidence>
<accession>A0A6M4H7E4</accession>
<dbReference type="PANTHER" id="PTHR41244:SF1">
    <property type="entry name" value="GLYCOSYLTRANSFERASE"/>
    <property type="match status" value="1"/>
</dbReference>
<dbReference type="AlphaFoldDB" id="A0A6M4H7E4"/>
<proteinExistence type="predicted"/>
<sequence length="389" mass="46638">MTEDQVRLLAMYFPQFHAIPENDAWWGKGFTDWVNVKRARPQFRGHYQPRVPLDNNYYDQSRLDTLAWQIDIARKHGVHGFCHYHYWFDGKQLLDTPTNLVLENKSLDFPFCLAWANETWSRRWDGQDHLILQEQTHRPDKAIWQRHFDYLFRCWSDERAIKIDGKPVFLVYRAHRIVQIDAMFDFWREEARRRGLPGLYLISMKQYEFPNPEVLKHFDATMQFQPFEAIYSPDYEATPIKASRLLAPFRHLPEKVQDVLRAVRYHLLSGLTFYDYDRVWKHILKVEREGGIPAFPGAFVDWDNTARYRKRARIFRGASPERFGHWFRQLVQVTAQRPAPERMIFLNAWNEWSEGTYLEPDERHGYKYLEAVRDALQEAAEEPRKARVA</sequence>
<dbReference type="KEGG" id="upl:DSM104440_02381"/>
<dbReference type="PANTHER" id="PTHR41244">
    <property type="entry name" value="RHAMNAN SYNTHESIS F"/>
    <property type="match status" value="1"/>
</dbReference>
<organism evidence="1 2">
    <name type="scientific">Usitatibacter palustris</name>
    <dbReference type="NCBI Taxonomy" id="2732487"/>
    <lineage>
        <taxon>Bacteria</taxon>
        <taxon>Pseudomonadati</taxon>
        <taxon>Pseudomonadota</taxon>
        <taxon>Betaproteobacteria</taxon>
        <taxon>Nitrosomonadales</taxon>
        <taxon>Usitatibacteraceae</taxon>
        <taxon>Usitatibacter</taxon>
    </lineage>
</organism>
<dbReference type="Gene3D" id="3.20.20.80">
    <property type="entry name" value="Glycosidases"/>
    <property type="match status" value="1"/>
</dbReference>
<dbReference type="InterPro" id="IPR032719">
    <property type="entry name" value="WbsX"/>
</dbReference>
<dbReference type="EMBL" id="CP053073">
    <property type="protein sequence ID" value="QJR15559.1"/>
    <property type="molecule type" value="Genomic_DNA"/>
</dbReference>
<gene>
    <name evidence="1" type="ORF">DSM104440_02381</name>
</gene>
<dbReference type="InParanoid" id="A0A6M4H7E4"/>
<dbReference type="Pfam" id="PF14307">
    <property type="entry name" value="Glyco_tran_WbsX"/>
    <property type="match status" value="1"/>
</dbReference>